<protein>
    <recommendedName>
        <fullName evidence="3">Reverse transcriptase domain-containing protein</fullName>
    </recommendedName>
</protein>
<feature type="region of interest" description="Disordered" evidence="2">
    <location>
        <begin position="951"/>
        <end position="972"/>
    </location>
</feature>
<dbReference type="InterPro" id="IPR050951">
    <property type="entry name" value="Retrovirus_Pol_polyprotein"/>
</dbReference>
<dbReference type="Gene3D" id="3.10.10.10">
    <property type="entry name" value="HIV Type 1 Reverse Transcriptase, subunit A, domain 1"/>
    <property type="match status" value="1"/>
</dbReference>
<organism evidence="4 5">
    <name type="scientific">Rotaria socialis</name>
    <dbReference type="NCBI Taxonomy" id="392032"/>
    <lineage>
        <taxon>Eukaryota</taxon>
        <taxon>Metazoa</taxon>
        <taxon>Spiralia</taxon>
        <taxon>Gnathifera</taxon>
        <taxon>Rotifera</taxon>
        <taxon>Eurotatoria</taxon>
        <taxon>Bdelloidea</taxon>
        <taxon>Philodinida</taxon>
        <taxon>Philodinidae</taxon>
        <taxon>Rotaria</taxon>
    </lineage>
</organism>
<dbReference type="CDD" id="cd01647">
    <property type="entry name" value="RT_LTR"/>
    <property type="match status" value="1"/>
</dbReference>
<evidence type="ECO:0000259" key="3">
    <source>
        <dbReference type="PROSITE" id="PS50878"/>
    </source>
</evidence>
<dbReference type="Gene3D" id="3.30.70.270">
    <property type="match status" value="2"/>
</dbReference>
<accession>A0A821MHF7</accession>
<dbReference type="InterPro" id="IPR043128">
    <property type="entry name" value="Rev_trsase/Diguanyl_cyclase"/>
</dbReference>
<dbReference type="AlphaFoldDB" id="A0A821MHF7"/>
<dbReference type="Pfam" id="PF00078">
    <property type="entry name" value="RVT_1"/>
    <property type="match status" value="1"/>
</dbReference>
<dbReference type="Pfam" id="PF03732">
    <property type="entry name" value="Retrotrans_gag"/>
    <property type="match status" value="1"/>
</dbReference>
<evidence type="ECO:0000256" key="1">
    <source>
        <dbReference type="ARBA" id="ARBA00023268"/>
    </source>
</evidence>
<dbReference type="PROSITE" id="PS50878">
    <property type="entry name" value="RT_POL"/>
    <property type="match status" value="1"/>
</dbReference>
<evidence type="ECO:0000313" key="4">
    <source>
        <dbReference type="EMBL" id="CAF4766768.1"/>
    </source>
</evidence>
<dbReference type="InterPro" id="IPR000477">
    <property type="entry name" value="RT_dom"/>
</dbReference>
<evidence type="ECO:0000313" key="5">
    <source>
        <dbReference type="Proteomes" id="UP000663838"/>
    </source>
</evidence>
<comment type="caution">
    <text evidence="4">The sequence shown here is derived from an EMBL/GenBank/DDBJ whole genome shotgun (WGS) entry which is preliminary data.</text>
</comment>
<sequence>MADQTLLAKARKARFDDLPNFSGNPAEDVERFLKSIKNLTKATDESNNHEILEIVRGKLTRSAGKWFDDNESDFNTWIDFETAFRNRYFSTTLTHKKFDALKQRKQLPDESITSYFDDIVNLCRETDLNMSEQIIIQYLMSGINPDFKKELSRRESPITTLKEFLKYAKIEQDLYDTFEKSRHLSLNESQQPYFDNNHSSIPSLTAMINKSNQHQYYRKQNDRRSYPVSIQQSSSRQNSIPQLINQSTMMSNKQIPYDFKQFTYKQQPINRQQTLQNKFSKSKPCQTVNSTPLNIIGHIKLEIKIQSISTYVIIHVATNLITSIILGNDWINSNHVHLFGDQNQLTIPNQHGQLISTPYTQPTCINYPALLVHQITIPPYSQALVDITCQVNDAKNLIFEPSERHASRFIFIPHTVLNINQHQAKVLLINALDRQQILSRNTRIGTISHETAHSVFTTTESSTTKNSFLNENCQASFRHYKNLKNRAVLNKKDNSKSSTLNIICDLCNEQFLSGNDLQKHLRAKCYSDQIRKHIIESTKHIENEKYRLAIQDILWRNKILFDPTPSIINTPHNRQLKLVIIHHFIRNKRGQIEESTSPWSSTIVLVKKKDKTLRFCIDYRRLNAITIKDAFPLPRIDEIFDQLSDATYYTQFDFKSGYFQVPLSKEDRPKTAFSTRDNHYQFTVLPQGITNGPATFQHYLGHCIQNGDTRPSPTNINGLLSTKLPRTADEACKFVKAAEYYRKFIPKFSQIAEPLRKFVPTTRTQQKKGQKALITLTNEETKAYNQLKQLLTTDLVSRLPNNRFPFKFQTDASDEGIGGVLLQTYPEGDRPVAYISKKFTRAQHKWHNYLSGIKFIWETDHKALTQLNQKAQLNKRCERWRLKILEYDFKVKYIPGSTNSMPDYLSRSPVDDAEEDPDEITQLISHSTQTDFELYNQQSSIIAAVETRSSKLRKKTSDTSTDTTRLASDSPADENRIIPFSIEELIQAQQNDESVKNIIHNIEKHKKYFMKNDLLMHRSKPSAPYVPQGELRRTILKVYHDTAANGAHF</sequence>
<dbReference type="InterPro" id="IPR005162">
    <property type="entry name" value="Retrotrans_gag_dom"/>
</dbReference>
<name>A0A821MHF7_9BILA</name>
<dbReference type="GO" id="GO:0003824">
    <property type="term" value="F:catalytic activity"/>
    <property type="evidence" value="ECO:0007669"/>
    <property type="project" value="UniProtKB-KW"/>
</dbReference>
<feature type="domain" description="Reverse transcriptase" evidence="3">
    <location>
        <begin position="587"/>
        <end position="778"/>
    </location>
</feature>
<reference evidence="4" key="1">
    <citation type="submission" date="2021-02" db="EMBL/GenBank/DDBJ databases">
        <authorList>
            <person name="Nowell W R."/>
        </authorList>
    </citation>
    <scope>NUCLEOTIDE SEQUENCE</scope>
</reference>
<dbReference type="EMBL" id="CAJOBS010001833">
    <property type="protein sequence ID" value="CAF4766768.1"/>
    <property type="molecule type" value="Genomic_DNA"/>
</dbReference>
<keyword evidence="1" id="KW-0511">Multifunctional enzyme</keyword>
<dbReference type="InterPro" id="IPR041577">
    <property type="entry name" value="RT_RNaseH_2"/>
</dbReference>
<dbReference type="PANTHER" id="PTHR37984:SF5">
    <property type="entry name" value="PROTEIN NYNRIN-LIKE"/>
    <property type="match status" value="1"/>
</dbReference>
<dbReference type="InterPro" id="IPR043502">
    <property type="entry name" value="DNA/RNA_pol_sf"/>
</dbReference>
<dbReference type="Proteomes" id="UP000663838">
    <property type="component" value="Unassembled WGS sequence"/>
</dbReference>
<dbReference type="SUPFAM" id="SSF56672">
    <property type="entry name" value="DNA/RNA polymerases"/>
    <property type="match status" value="1"/>
</dbReference>
<feature type="compositionally biased region" description="Low complexity" evidence="2">
    <location>
        <begin position="958"/>
        <end position="970"/>
    </location>
</feature>
<evidence type="ECO:0000256" key="2">
    <source>
        <dbReference type="SAM" id="MobiDB-lite"/>
    </source>
</evidence>
<gene>
    <name evidence="4" type="ORF">TOA249_LOCUS21345</name>
</gene>
<dbReference type="PANTHER" id="PTHR37984">
    <property type="entry name" value="PROTEIN CBG26694"/>
    <property type="match status" value="1"/>
</dbReference>
<dbReference type="Pfam" id="PF17919">
    <property type="entry name" value="RT_RNaseH_2"/>
    <property type="match status" value="1"/>
</dbReference>
<dbReference type="CDD" id="cd09274">
    <property type="entry name" value="RNase_HI_RT_Ty3"/>
    <property type="match status" value="1"/>
</dbReference>
<proteinExistence type="predicted"/>